<protein>
    <submittedName>
        <fullName evidence="3">Glycopeptide antibiotics resistance protein</fullName>
    </submittedName>
</protein>
<keyword evidence="1" id="KW-0472">Membrane</keyword>
<evidence type="ECO:0000313" key="4">
    <source>
        <dbReference type="Proteomes" id="UP000051647"/>
    </source>
</evidence>
<dbReference type="PANTHER" id="PTHR36834">
    <property type="entry name" value="MEMBRANE PROTEIN-RELATED"/>
    <property type="match status" value="1"/>
</dbReference>
<keyword evidence="4" id="KW-1185">Reference proteome</keyword>
<evidence type="ECO:0000313" key="3">
    <source>
        <dbReference type="EMBL" id="KRL67591.1"/>
    </source>
</evidence>
<feature type="transmembrane region" description="Helical" evidence="1">
    <location>
        <begin position="138"/>
        <end position="159"/>
    </location>
</feature>
<evidence type="ECO:0000256" key="1">
    <source>
        <dbReference type="SAM" id="Phobius"/>
    </source>
</evidence>
<dbReference type="AlphaFoldDB" id="A0A0R1SED2"/>
<proteinExistence type="predicted"/>
<dbReference type="Pfam" id="PF04892">
    <property type="entry name" value="VanZ"/>
    <property type="match status" value="1"/>
</dbReference>
<dbReference type="eggNOG" id="COG4767">
    <property type="taxonomic scope" value="Bacteria"/>
</dbReference>
<dbReference type="PATRIC" id="fig|1423815.3.peg.1652"/>
<organism evidence="3 4">
    <name type="scientific">Companilactobacillus versmoldensis DSM 14857 = KCTC 3814</name>
    <dbReference type="NCBI Taxonomy" id="1423815"/>
    <lineage>
        <taxon>Bacteria</taxon>
        <taxon>Bacillati</taxon>
        <taxon>Bacillota</taxon>
        <taxon>Bacilli</taxon>
        <taxon>Lactobacillales</taxon>
        <taxon>Lactobacillaceae</taxon>
        <taxon>Companilactobacillus</taxon>
    </lineage>
</organism>
<feature type="transmembrane region" description="Helical" evidence="1">
    <location>
        <begin position="6"/>
        <end position="21"/>
    </location>
</feature>
<dbReference type="RefSeq" id="WP_010624151.1">
    <property type="nucleotide sequence ID" value="NZ_AZFA01000004.1"/>
</dbReference>
<dbReference type="EMBL" id="AZFA01000004">
    <property type="protein sequence ID" value="KRL67591.1"/>
    <property type="molecule type" value="Genomic_DNA"/>
</dbReference>
<dbReference type="OrthoDB" id="2319376at2"/>
<comment type="caution">
    <text evidence="3">The sequence shown here is derived from an EMBL/GenBank/DDBJ whole genome shotgun (WGS) entry which is preliminary data.</text>
</comment>
<accession>A0A0R1SED2</accession>
<feature type="transmembrane region" description="Helical" evidence="1">
    <location>
        <begin position="33"/>
        <end position="53"/>
    </location>
</feature>
<reference evidence="3 4" key="1">
    <citation type="journal article" date="2015" name="Genome Announc.">
        <title>Expanding the biotechnology potential of lactobacilli through comparative genomics of 213 strains and associated genera.</title>
        <authorList>
            <person name="Sun Z."/>
            <person name="Harris H.M."/>
            <person name="McCann A."/>
            <person name="Guo C."/>
            <person name="Argimon S."/>
            <person name="Zhang W."/>
            <person name="Yang X."/>
            <person name="Jeffery I.B."/>
            <person name="Cooney J.C."/>
            <person name="Kagawa T.F."/>
            <person name="Liu W."/>
            <person name="Song Y."/>
            <person name="Salvetti E."/>
            <person name="Wrobel A."/>
            <person name="Rasinkangas P."/>
            <person name="Parkhill J."/>
            <person name="Rea M.C."/>
            <person name="O'Sullivan O."/>
            <person name="Ritari J."/>
            <person name="Douillard F.P."/>
            <person name="Paul Ross R."/>
            <person name="Yang R."/>
            <person name="Briner A.E."/>
            <person name="Felis G.E."/>
            <person name="de Vos W.M."/>
            <person name="Barrangou R."/>
            <person name="Klaenhammer T.R."/>
            <person name="Caufield P.W."/>
            <person name="Cui Y."/>
            <person name="Zhang H."/>
            <person name="O'Toole P.W."/>
        </authorList>
    </citation>
    <scope>NUCLEOTIDE SEQUENCE [LARGE SCALE GENOMIC DNA]</scope>
    <source>
        <strain evidence="3 4">DSM 14857</strain>
    </source>
</reference>
<feature type="domain" description="VanZ-like" evidence="2">
    <location>
        <begin position="37"/>
        <end position="155"/>
    </location>
</feature>
<dbReference type="STRING" id="1423815.FC27_GL001615"/>
<keyword evidence="1" id="KW-0812">Transmembrane</keyword>
<feature type="transmembrane region" description="Helical" evidence="1">
    <location>
        <begin position="73"/>
        <end position="93"/>
    </location>
</feature>
<evidence type="ECO:0000259" key="2">
    <source>
        <dbReference type="Pfam" id="PF04892"/>
    </source>
</evidence>
<dbReference type="Proteomes" id="UP000051647">
    <property type="component" value="Unassembled WGS sequence"/>
</dbReference>
<dbReference type="PANTHER" id="PTHR36834:SF1">
    <property type="entry name" value="INTEGRAL MEMBRANE PROTEIN"/>
    <property type="match status" value="1"/>
</dbReference>
<name>A0A0R1SED2_9LACO</name>
<dbReference type="InterPro" id="IPR006976">
    <property type="entry name" value="VanZ-like"/>
</dbReference>
<dbReference type="InterPro" id="IPR053150">
    <property type="entry name" value="Teicoplanin_resist-assoc"/>
</dbReference>
<gene>
    <name evidence="3" type="ORF">FC27_GL001615</name>
</gene>
<sequence>MRWIPLFLILFFTFFGGLNIYQRETRLAQRGFYLTGLVYLTLLEIIVFTPISFDGSAVYIMPLGVGRLNLTRLDINLGFIENIVLTIPLGMMIKWSFNHWSLLRITAIGIVIGGMIETSQYYLSHAFLINRSSDINDVLANASGIVVGAAMVVVFSYLLNKSNVKYAHSWLLKN</sequence>
<keyword evidence="1" id="KW-1133">Transmembrane helix</keyword>
<feature type="transmembrane region" description="Helical" evidence="1">
    <location>
        <begin position="105"/>
        <end position="123"/>
    </location>
</feature>